<dbReference type="InterPro" id="IPR022656">
    <property type="entry name" value="XPA_C"/>
</dbReference>
<reference evidence="13" key="2">
    <citation type="submission" date="2017-10" db="EMBL/GenBank/DDBJ databases">
        <title>High Expression of DNA Repair Genes in Long-Lived Termite King.</title>
        <authorList>
            <person name="Tasaki E."/>
            <person name="Mitaka Y."/>
            <person name="Nozaki T."/>
            <person name="Kobayashi K."/>
            <person name="Matsuura K."/>
            <person name="Iuchi Y."/>
        </authorList>
    </citation>
    <scope>NUCLEOTIDE SEQUENCE</scope>
</reference>
<protein>
    <submittedName>
        <fullName evidence="13">Putative DNA repair protein complementing XP-A cells-like protein</fullName>
    </submittedName>
</protein>
<evidence type="ECO:0000256" key="5">
    <source>
        <dbReference type="ARBA" id="ARBA00022771"/>
    </source>
</evidence>
<dbReference type="SUPFAM" id="SSF46955">
    <property type="entry name" value="Putative DNA-binding domain"/>
    <property type="match status" value="1"/>
</dbReference>
<feature type="compositionally biased region" description="Basic and acidic residues" evidence="11">
    <location>
        <begin position="258"/>
        <end position="276"/>
    </location>
</feature>
<dbReference type="GO" id="GO:0070914">
    <property type="term" value="P:UV-damage excision repair"/>
    <property type="evidence" value="ECO:0007669"/>
    <property type="project" value="TreeGrafter"/>
</dbReference>
<evidence type="ECO:0000256" key="6">
    <source>
        <dbReference type="ARBA" id="ARBA00022833"/>
    </source>
</evidence>
<evidence type="ECO:0000313" key="13">
    <source>
        <dbReference type="EMBL" id="BBA93739.1"/>
    </source>
</evidence>
<dbReference type="GO" id="GO:0008270">
    <property type="term" value="F:zinc ion binding"/>
    <property type="evidence" value="ECO:0007669"/>
    <property type="project" value="UniProtKB-KW"/>
</dbReference>
<dbReference type="InterPro" id="IPR022652">
    <property type="entry name" value="Znf_XPA_CS"/>
</dbReference>
<feature type="coiled-coil region" evidence="10">
    <location>
        <begin position="218"/>
        <end position="250"/>
    </location>
</feature>
<evidence type="ECO:0000256" key="11">
    <source>
        <dbReference type="SAM" id="MobiDB-lite"/>
    </source>
</evidence>
<evidence type="ECO:0000256" key="4">
    <source>
        <dbReference type="ARBA" id="ARBA00022763"/>
    </source>
</evidence>
<keyword evidence="7" id="KW-0238">DNA-binding</keyword>
<evidence type="ECO:0000256" key="8">
    <source>
        <dbReference type="ARBA" id="ARBA00023204"/>
    </source>
</evidence>
<dbReference type="GO" id="GO:1901255">
    <property type="term" value="P:nucleotide-excision repair involved in interstrand cross-link repair"/>
    <property type="evidence" value="ECO:0007669"/>
    <property type="project" value="TreeGrafter"/>
</dbReference>
<reference evidence="13" key="1">
    <citation type="journal article" date="2016" name="PLoS ONE">
        <title>Caste-Specific and Sex-Specific Expression of Chemoreceptor Genes in a Termite.</title>
        <authorList>
            <person name="Mitaka Y."/>
            <person name="Kobayashi K."/>
            <person name="Mikheyev A."/>
            <person name="Tin M.M.Y."/>
            <person name="Watanabe Y."/>
            <person name="Matsuura K."/>
        </authorList>
    </citation>
    <scope>NUCLEOTIDE SEQUENCE</scope>
</reference>
<gene>
    <name evidence="13" type="primary">RsXPA</name>
</gene>
<name>A0A2Z5TRL6_9NEOP</name>
<dbReference type="PROSITE" id="PS00752">
    <property type="entry name" value="XPA_1"/>
    <property type="match status" value="1"/>
</dbReference>
<evidence type="ECO:0000256" key="7">
    <source>
        <dbReference type="ARBA" id="ARBA00023125"/>
    </source>
</evidence>
<evidence type="ECO:0000256" key="9">
    <source>
        <dbReference type="ARBA" id="ARBA00023242"/>
    </source>
</evidence>
<dbReference type="GO" id="GO:0003684">
    <property type="term" value="F:damaged DNA binding"/>
    <property type="evidence" value="ECO:0007669"/>
    <property type="project" value="InterPro"/>
</dbReference>
<dbReference type="FunFam" id="3.90.530.10:FF:000001">
    <property type="entry name" value="DNA repair protein complementing XP-A cells"/>
    <property type="match status" value="1"/>
</dbReference>
<dbReference type="PANTHER" id="PTHR10142:SF0">
    <property type="entry name" value="DNA REPAIR PROTEIN COMPLEMENTING XP-A CELLS"/>
    <property type="match status" value="1"/>
</dbReference>
<dbReference type="GO" id="GO:0006284">
    <property type="term" value="P:base-excision repair"/>
    <property type="evidence" value="ECO:0007669"/>
    <property type="project" value="TreeGrafter"/>
</dbReference>
<keyword evidence="6" id="KW-0862">Zinc</keyword>
<keyword evidence="10" id="KW-0175">Coiled coil</keyword>
<dbReference type="InterPro" id="IPR009061">
    <property type="entry name" value="DNA-bd_dom_put_sf"/>
</dbReference>
<feature type="compositionally biased region" description="Low complexity" evidence="11">
    <location>
        <begin position="20"/>
        <end position="36"/>
    </location>
</feature>
<comment type="subcellular location">
    <subcellularLocation>
        <location evidence="1">Nucleus</location>
    </subcellularLocation>
</comment>
<organism evidence="13">
    <name type="scientific">Reticulitermes speratus</name>
    <dbReference type="NCBI Taxonomy" id="60591"/>
    <lineage>
        <taxon>Eukaryota</taxon>
        <taxon>Metazoa</taxon>
        <taxon>Ecdysozoa</taxon>
        <taxon>Arthropoda</taxon>
        <taxon>Hexapoda</taxon>
        <taxon>Insecta</taxon>
        <taxon>Pterygota</taxon>
        <taxon>Neoptera</taxon>
        <taxon>Polyneoptera</taxon>
        <taxon>Dictyoptera</taxon>
        <taxon>Blattodea</taxon>
        <taxon>Blattoidea</taxon>
        <taxon>Termitoidae</taxon>
        <taxon>Rhinotermitidae</taxon>
        <taxon>Reticulitermes</taxon>
        <taxon>Frontotermes</taxon>
    </lineage>
</organism>
<accession>A0A2Z5TRL6</accession>
<evidence type="ECO:0000259" key="12">
    <source>
        <dbReference type="Pfam" id="PF05181"/>
    </source>
</evidence>
<dbReference type="EMBL" id="FX985852">
    <property type="protein sequence ID" value="BBA93739.1"/>
    <property type="molecule type" value="mRNA"/>
</dbReference>
<comment type="similarity">
    <text evidence="2">Belongs to the XPA family.</text>
</comment>
<evidence type="ECO:0000256" key="1">
    <source>
        <dbReference type="ARBA" id="ARBA00004123"/>
    </source>
</evidence>
<dbReference type="Pfam" id="PF01286">
    <property type="entry name" value="XPA_N"/>
    <property type="match status" value="1"/>
</dbReference>
<keyword evidence="9" id="KW-0539">Nucleus</keyword>
<dbReference type="AlphaFoldDB" id="A0A2Z5TRL6"/>
<dbReference type="InterPro" id="IPR000465">
    <property type="entry name" value="XPA/RAD14"/>
</dbReference>
<evidence type="ECO:0000256" key="3">
    <source>
        <dbReference type="ARBA" id="ARBA00022723"/>
    </source>
</evidence>
<keyword evidence="3" id="KW-0479">Metal-binding</keyword>
<proteinExistence type="evidence at transcript level"/>
<sequence length="296" mass="33925">MYNVYKMNDNNENQEEDTGSQDVQGGNGNNSGSDNISLTASQKTRIEKNRQAAQLLKQARLIPHPYAKINTADCIEKSVIKVQGSKFIDSGGGFLLEEKVGEALDDEPLKLTAGPAPFMEPDRPTCKECNGDFDDSYLFQNFDHPVCDSCRDSEEMHRLITKTEAKSMYLLKDCDLEKRDPPLKCIVKKNPHNVRWGSMKLYLELQVEQRALEVWGSEEQLQAERERREEEQAKAKVKKYNKQLKALRMHVRSSLYDHTSKSSHEHQFGPETHNESDDTYTRTCIACDHTETFEKM</sequence>
<dbReference type="SUPFAM" id="SSF57716">
    <property type="entry name" value="Glucocorticoid receptor-like (DNA-binding domain)"/>
    <property type="match status" value="1"/>
</dbReference>
<dbReference type="NCBIfam" id="TIGR00598">
    <property type="entry name" value="rad14"/>
    <property type="match status" value="1"/>
</dbReference>
<feature type="region of interest" description="Disordered" evidence="11">
    <location>
        <begin position="256"/>
        <end position="276"/>
    </location>
</feature>
<evidence type="ECO:0000256" key="10">
    <source>
        <dbReference type="SAM" id="Coils"/>
    </source>
</evidence>
<dbReference type="PANTHER" id="PTHR10142">
    <property type="entry name" value="DNA REPAIR PROTEIN COMPLEMENTING XP-A CELLS"/>
    <property type="match status" value="1"/>
</dbReference>
<keyword evidence="4" id="KW-0227">DNA damage</keyword>
<feature type="domain" description="XPA C-terminal" evidence="12">
    <location>
        <begin position="157"/>
        <end position="207"/>
    </location>
</feature>
<keyword evidence="8" id="KW-0234">DNA repair</keyword>
<dbReference type="GO" id="GO:0000110">
    <property type="term" value="C:nucleotide-excision repair factor 1 complex"/>
    <property type="evidence" value="ECO:0007669"/>
    <property type="project" value="TreeGrafter"/>
</dbReference>
<dbReference type="Pfam" id="PF05181">
    <property type="entry name" value="XPA_C"/>
    <property type="match status" value="1"/>
</dbReference>
<evidence type="ECO:0000256" key="2">
    <source>
        <dbReference type="ARBA" id="ARBA00005548"/>
    </source>
</evidence>
<dbReference type="GO" id="GO:0000715">
    <property type="term" value="P:nucleotide-excision repair, DNA damage recognition"/>
    <property type="evidence" value="ECO:0007669"/>
    <property type="project" value="TreeGrafter"/>
</dbReference>
<feature type="region of interest" description="Disordered" evidence="11">
    <location>
        <begin position="1"/>
        <end position="36"/>
    </location>
</feature>
<dbReference type="CDD" id="cd21076">
    <property type="entry name" value="DBD_XPA"/>
    <property type="match status" value="1"/>
</dbReference>
<dbReference type="Gene3D" id="3.90.530.10">
    <property type="entry name" value="XPA C-terminal domain"/>
    <property type="match status" value="1"/>
</dbReference>
<keyword evidence="5" id="KW-0863">Zinc-finger</keyword>
<dbReference type="InterPro" id="IPR037129">
    <property type="entry name" value="XPA_sf"/>
</dbReference>